<organism evidence="1 2">
    <name type="scientific">Roseovarius spongiae</name>
    <dbReference type="NCBI Taxonomy" id="2320272"/>
    <lineage>
        <taxon>Bacteria</taxon>
        <taxon>Pseudomonadati</taxon>
        <taxon>Pseudomonadota</taxon>
        <taxon>Alphaproteobacteria</taxon>
        <taxon>Rhodobacterales</taxon>
        <taxon>Roseobacteraceae</taxon>
        <taxon>Roseovarius</taxon>
    </lineage>
</organism>
<sequence length="70" mass="7710">MTVEQRVQRSGQVGGHTEILSAGDIAELKVLLGYANQSHHDTNAAWQTAVNNDAELTDFAERTLLFASRR</sequence>
<proteinExistence type="predicted"/>
<keyword evidence="2" id="KW-1185">Reference proteome</keyword>
<dbReference type="EMBL" id="RAPE01000005">
    <property type="protein sequence ID" value="RKF12839.1"/>
    <property type="molecule type" value="Genomic_DNA"/>
</dbReference>
<evidence type="ECO:0000313" key="1">
    <source>
        <dbReference type="EMBL" id="RKF12839.1"/>
    </source>
</evidence>
<reference evidence="1 2" key="1">
    <citation type="submission" date="2018-09" db="EMBL/GenBank/DDBJ databases">
        <title>Roseovarius spongiae sp. nov., isolated from a marine sponge.</title>
        <authorList>
            <person name="Zhuang L."/>
            <person name="Luo L."/>
        </authorList>
    </citation>
    <scope>NUCLEOTIDE SEQUENCE [LARGE SCALE GENOMIC DNA]</scope>
    <source>
        <strain evidence="1 2">HN-E21</strain>
    </source>
</reference>
<dbReference type="OrthoDB" id="9789562at2"/>
<dbReference type="AlphaFoldDB" id="A0A3A8B7J6"/>
<dbReference type="Proteomes" id="UP000281128">
    <property type="component" value="Unassembled WGS sequence"/>
</dbReference>
<comment type="caution">
    <text evidence="1">The sequence shown here is derived from an EMBL/GenBank/DDBJ whole genome shotgun (WGS) entry which is preliminary data.</text>
</comment>
<accession>A0A3A8B7J6</accession>
<dbReference type="RefSeq" id="WP_121168454.1">
    <property type="nucleotide sequence ID" value="NZ_RAPE01000005.1"/>
</dbReference>
<evidence type="ECO:0000313" key="2">
    <source>
        <dbReference type="Proteomes" id="UP000281128"/>
    </source>
</evidence>
<gene>
    <name evidence="1" type="ORF">D6850_15110</name>
</gene>
<name>A0A3A8B7J6_9RHOB</name>
<protein>
    <submittedName>
        <fullName evidence="1">Uncharacterized protein</fullName>
    </submittedName>
</protein>